<accession>A0A914EPB9</accession>
<organism evidence="1 2">
    <name type="scientific">Acrobeloides nanus</name>
    <dbReference type="NCBI Taxonomy" id="290746"/>
    <lineage>
        <taxon>Eukaryota</taxon>
        <taxon>Metazoa</taxon>
        <taxon>Ecdysozoa</taxon>
        <taxon>Nematoda</taxon>
        <taxon>Chromadorea</taxon>
        <taxon>Rhabditida</taxon>
        <taxon>Tylenchina</taxon>
        <taxon>Cephalobomorpha</taxon>
        <taxon>Cephaloboidea</taxon>
        <taxon>Cephalobidae</taxon>
        <taxon>Acrobeloides</taxon>
    </lineage>
</organism>
<dbReference type="WBParaSite" id="ACRNAN_scaffold948.g11917.t1">
    <property type="protein sequence ID" value="ACRNAN_scaffold948.g11917.t1"/>
    <property type="gene ID" value="ACRNAN_scaffold948.g11917"/>
</dbReference>
<protein>
    <submittedName>
        <fullName evidence="2">Uncharacterized protein</fullName>
    </submittedName>
</protein>
<evidence type="ECO:0000313" key="1">
    <source>
        <dbReference type="Proteomes" id="UP000887540"/>
    </source>
</evidence>
<reference evidence="2" key="1">
    <citation type="submission" date="2022-11" db="UniProtKB">
        <authorList>
            <consortium name="WormBaseParasite"/>
        </authorList>
    </citation>
    <scope>IDENTIFICATION</scope>
</reference>
<name>A0A914EPB9_9BILA</name>
<proteinExistence type="predicted"/>
<sequence>IDVLTKVVAMDLFVVIVVGIQDVARMAGFARLDLKFIA</sequence>
<dbReference type="Proteomes" id="UP000887540">
    <property type="component" value="Unplaced"/>
</dbReference>
<dbReference type="AlphaFoldDB" id="A0A914EPB9"/>
<evidence type="ECO:0000313" key="2">
    <source>
        <dbReference type="WBParaSite" id="ACRNAN_scaffold948.g11917.t1"/>
    </source>
</evidence>
<keyword evidence="1" id="KW-1185">Reference proteome</keyword>